<dbReference type="InParanoid" id="A0A2G5C1I9"/>
<sequence length="72" mass="8197">MCSKCQHDVASSRLLEFKSLHEQRIAILNKLSGLQVRPRIYLYFSNVHEIEVFGIGEILAFPCNPNVVGRPL</sequence>
<evidence type="ECO:0000313" key="1">
    <source>
        <dbReference type="EMBL" id="PIA25146.1"/>
    </source>
</evidence>
<accession>A0A2G5C1I9</accession>
<proteinExistence type="predicted"/>
<dbReference type="OrthoDB" id="10573173at2759"/>
<dbReference type="Proteomes" id="UP000230069">
    <property type="component" value="Unassembled WGS sequence"/>
</dbReference>
<name>A0A2G5C1I9_AQUCA</name>
<keyword evidence="2" id="KW-1185">Reference proteome</keyword>
<protein>
    <submittedName>
        <fullName evidence="1">Uncharacterized protein</fullName>
    </submittedName>
</protein>
<reference evidence="1 2" key="1">
    <citation type="submission" date="2017-09" db="EMBL/GenBank/DDBJ databases">
        <title>WGS assembly of Aquilegia coerulea Goldsmith.</title>
        <authorList>
            <person name="Hodges S."/>
            <person name="Kramer E."/>
            <person name="Nordborg M."/>
            <person name="Tomkins J."/>
            <person name="Borevitz J."/>
            <person name="Derieg N."/>
            <person name="Yan J."/>
            <person name="Mihaltcheva S."/>
            <person name="Hayes R.D."/>
            <person name="Rokhsar D."/>
        </authorList>
    </citation>
    <scope>NUCLEOTIDE SEQUENCE [LARGE SCALE GENOMIC DNA]</scope>
    <source>
        <strain evidence="2">cv. Goldsmith</strain>
    </source>
</reference>
<dbReference type="AlphaFoldDB" id="A0A2G5C1I9"/>
<gene>
    <name evidence="1" type="ORF">AQUCO_12400003v1</name>
</gene>
<evidence type="ECO:0000313" key="2">
    <source>
        <dbReference type="Proteomes" id="UP000230069"/>
    </source>
</evidence>
<dbReference type="EMBL" id="KZ305140">
    <property type="protein sequence ID" value="PIA25146.1"/>
    <property type="molecule type" value="Genomic_DNA"/>
</dbReference>
<organism evidence="1 2">
    <name type="scientific">Aquilegia coerulea</name>
    <name type="common">Rocky mountain columbine</name>
    <dbReference type="NCBI Taxonomy" id="218851"/>
    <lineage>
        <taxon>Eukaryota</taxon>
        <taxon>Viridiplantae</taxon>
        <taxon>Streptophyta</taxon>
        <taxon>Embryophyta</taxon>
        <taxon>Tracheophyta</taxon>
        <taxon>Spermatophyta</taxon>
        <taxon>Magnoliopsida</taxon>
        <taxon>Ranunculales</taxon>
        <taxon>Ranunculaceae</taxon>
        <taxon>Thalictroideae</taxon>
        <taxon>Aquilegia</taxon>
    </lineage>
</organism>